<dbReference type="Proteomes" id="UP000248329">
    <property type="component" value="Unassembled WGS sequence"/>
</dbReference>
<reference evidence="1" key="1">
    <citation type="submission" date="2018-01" db="EMBL/GenBank/DDBJ databases">
        <authorList>
            <person name="Krukenberg V."/>
        </authorList>
    </citation>
    <scope>NUCLEOTIDE SEQUENCE</scope>
    <source>
        <strain evidence="1">E20ANME2</strain>
    </source>
</reference>
<gene>
    <name evidence="1" type="ORF">C4B59_11290</name>
</gene>
<protein>
    <submittedName>
        <fullName evidence="1">Uncharacterized protein</fullName>
    </submittedName>
</protein>
<evidence type="ECO:0000313" key="2">
    <source>
        <dbReference type="Proteomes" id="UP000248329"/>
    </source>
</evidence>
<name>A0AC61L1F4_9EURY</name>
<organism evidence="1 2">
    <name type="scientific">Candidatus Methanogaster sp</name>
    <dbReference type="NCBI Taxonomy" id="3386292"/>
    <lineage>
        <taxon>Archaea</taxon>
        <taxon>Methanobacteriati</taxon>
        <taxon>Methanobacteriota</taxon>
        <taxon>Stenosarchaea group</taxon>
        <taxon>Methanomicrobia</taxon>
        <taxon>Methanosarcinales</taxon>
        <taxon>ANME-2 cluster</taxon>
        <taxon>Candidatus Methanogasteraceae</taxon>
        <taxon>Candidatus Methanogaster</taxon>
    </lineage>
</organism>
<sequence>MGWKGTLRTIRAEMRRAERDAQRRQRELEKQRKQLEKMQELERAAYEVQVYENYIDLLLSVHKECSNTWDWEKIRSSEPPIKPTKSNSHEELAKAKLDKFKPGVFDKILGRAESNRDKLVRNVREARETDEKEYQEALQAYEQEYADWGAAREVGSRILAGIAAAYIDAIRQTDPFSDISELGSSIEFQVESSALVEVTLHVNSEQVIPSEAKSLLKSGKLSVKQMPKGRFYELYQDYVCSCVLRVARELFALLPIEMVIVNAMGSILNTQTGYMEEQPILSVTIPRKTLEGLNFEMIDPSDSMSNFVHRMTFRKTKGFSAVETLKASDFLL</sequence>
<accession>A0AC61L1F4</accession>
<dbReference type="EMBL" id="PQXF01000024">
    <property type="protein sequence ID" value="PXF59499.1"/>
    <property type="molecule type" value="Genomic_DNA"/>
</dbReference>
<proteinExistence type="predicted"/>
<comment type="caution">
    <text evidence="1">The sequence shown here is derived from an EMBL/GenBank/DDBJ whole genome shotgun (WGS) entry which is preliminary data.</text>
</comment>
<evidence type="ECO:0000313" key="1">
    <source>
        <dbReference type="EMBL" id="PXF59499.1"/>
    </source>
</evidence>